<dbReference type="InterPro" id="IPR041622">
    <property type="entry name" value="SLATT_fungi"/>
</dbReference>
<evidence type="ECO:0000313" key="3">
    <source>
        <dbReference type="EMBL" id="KLO17700.1"/>
    </source>
</evidence>
<dbReference type="AlphaFoldDB" id="A0A0H2S032"/>
<keyword evidence="1" id="KW-1133">Transmembrane helix</keyword>
<dbReference type="STRING" id="27342.A0A0H2S032"/>
<gene>
    <name evidence="3" type="ORF">SCHPADRAFT_157251</name>
</gene>
<dbReference type="Pfam" id="PF18142">
    <property type="entry name" value="SLATT_fungal"/>
    <property type="match status" value="1"/>
</dbReference>
<evidence type="ECO:0000313" key="4">
    <source>
        <dbReference type="Proteomes" id="UP000053477"/>
    </source>
</evidence>
<keyword evidence="4" id="KW-1185">Reference proteome</keyword>
<keyword evidence="1" id="KW-0812">Transmembrane</keyword>
<feature type="transmembrane region" description="Helical" evidence="1">
    <location>
        <begin position="42"/>
        <end position="64"/>
    </location>
</feature>
<organism evidence="3 4">
    <name type="scientific">Schizopora paradoxa</name>
    <dbReference type="NCBI Taxonomy" id="27342"/>
    <lineage>
        <taxon>Eukaryota</taxon>
        <taxon>Fungi</taxon>
        <taxon>Dikarya</taxon>
        <taxon>Basidiomycota</taxon>
        <taxon>Agaricomycotina</taxon>
        <taxon>Agaricomycetes</taxon>
        <taxon>Hymenochaetales</taxon>
        <taxon>Schizoporaceae</taxon>
        <taxon>Schizopora</taxon>
    </lineage>
</organism>
<name>A0A0H2S032_9AGAM</name>
<keyword evidence="1" id="KW-0472">Membrane</keyword>
<evidence type="ECO:0000259" key="2">
    <source>
        <dbReference type="Pfam" id="PF18142"/>
    </source>
</evidence>
<evidence type="ECO:0000256" key="1">
    <source>
        <dbReference type="SAM" id="Phobius"/>
    </source>
</evidence>
<proteinExistence type="predicted"/>
<dbReference type="Proteomes" id="UP000053477">
    <property type="component" value="Unassembled WGS sequence"/>
</dbReference>
<dbReference type="NCBIfam" id="NF033635">
    <property type="entry name" value="SLATT_fungal"/>
    <property type="match status" value="1"/>
</dbReference>
<feature type="domain" description="SMODS and SLOG-associating 2TM effector" evidence="2">
    <location>
        <begin position="37"/>
        <end position="146"/>
    </location>
</feature>
<protein>
    <recommendedName>
        <fullName evidence="2">SMODS and SLOG-associating 2TM effector domain-containing protein</fullName>
    </recommendedName>
</protein>
<dbReference type="EMBL" id="KQ085902">
    <property type="protein sequence ID" value="KLO17700.1"/>
    <property type="molecule type" value="Genomic_DNA"/>
</dbReference>
<reference evidence="3 4" key="1">
    <citation type="submission" date="2015-04" db="EMBL/GenBank/DDBJ databases">
        <title>Complete genome sequence of Schizopora paradoxa KUC8140, a cosmopolitan wood degrader in East Asia.</title>
        <authorList>
            <consortium name="DOE Joint Genome Institute"/>
            <person name="Min B."/>
            <person name="Park H."/>
            <person name="Jang Y."/>
            <person name="Kim J.-J."/>
            <person name="Kim K.H."/>
            <person name="Pangilinan J."/>
            <person name="Lipzen A."/>
            <person name="Riley R."/>
            <person name="Grigoriev I.V."/>
            <person name="Spatafora J.W."/>
            <person name="Choi I.-G."/>
        </authorList>
    </citation>
    <scope>NUCLEOTIDE SEQUENCE [LARGE SCALE GENOMIC DNA]</scope>
    <source>
        <strain evidence="3 4">KUC8140</strain>
    </source>
</reference>
<dbReference type="OrthoDB" id="3245801at2759"/>
<sequence>MPTLINAKEELVKYTRKGMWFKPCFSHYNIYLLFDPAQMTGYSLNVAIGLQVVISALITGLSAVTTGRHTAVMTSILGGAGTVVASYLARARGSGEPELSTARAKDLEKFKRECEAFIEDYGHEHGHEHDQRIQELRGQFEMLLGNGDSQRRLQTPIS</sequence>
<accession>A0A0H2S032</accession>
<dbReference type="InParanoid" id="A0A0H2S032"/>